<proteinExistence type="predicted"/>
<protein>
    <submittedName>
        <fullName evidence="1">Uncharacterized protein</fullName>
    </submittedName>
</protein>
<dbReference type="AlphaFoldDB" id="A0AAW2EL18"/>
<comment type="caution">
    <text evidence="1">The sequence shown here is derived from an EMBL/GenBank/DDBJ whole genome shotgun (WGS) entry which is preliminary data.</text>
</comment>
<dbReference type="EMBL" id="JADYXP020000020">
    <property type="protein sequence ID" value="KAL0104421.1"/>
    <property type="molecule type" value="Genomic_DNA"/>
</dbReference>
<name>A0AAW2EL18_9HYME</name>
<dbReference type="Proteomes" id="UP001430953">
    <property type="component" value="Unassembled WGS sequence"/>
</dbReference>
<sequence length="102" mass="11418">MRRAKSPVEPSCAGRAFPHFTPFSSGALSGKFCNVVRSVEAKSPVEPSCTSRAFPPFTHSSSEALVESCATWCTPRSDFRRFSTIQSYRDYRLISCDRVLFE</sequence>
<evidence type="ECO:0000313" key="1">
    <source>
        <dbReference type="EMBL" id="KAL0104421.1"/>
    </source>
</evidence>
<keyword evidence="2" id="KW-1185">Reference proteome</keyword>
<reference evidence="1 2" key="1">
    <citation type="submission" date="2023-03" db="EMBL/GenBank/DDBJ databases">
        <title>High recombination rates correlate with genetic variation in Cardiocondyla obscurior ants.</title>
        <authorList>
            <person name="Errbii M."/>
        </authorList>
    </citation>
    <scope>NUCLEOTIDE SEQUENCE [LARGE SCALE GENOMIC DNA]</scope>
    <source>
        <strain evidence="1">Alpha-2009</strain>
        <tissue evidence="1">Whole body</tissue>
    </source>
</reference>
<organism evidence="1 2">
    <name type="scientific">Cardiocondyla obscurior</name>
    <dbReference type="NCBI Taxonomy" id="286306"/>
    <lineage>
        <taxon>Eukaryota</taxon>
        <taxon>Metazoa</taxon>
        <taxon>Ecdysozoa</taxon>
        <taxon>Arthropoda</taxon>
        <taxon>Hexapoda</taxon>
        <taxon>Insecta</taxon>
        <taxon>Pterygota</taxon>
        <taxon>Neoptera</taxon>
        <taxon>Endopterygota</taxon>
        <taxon>Hymenoptera</taxon>
        <taxon>Apocrita</taxon>
        <taxon>Aculeata</taxon>
        <taxon>Formicoidea</taxon>
        <taxon>Formicidae</taxon>
        <taxon>Myrmicinae</taxon>
        <taxon>Cardiocondyla</taxon>
    </lineage>
</organism>
<evidence type="ECO:0000313" key="2">
    <source>
        <dbReference type="Proteomes" id="UP001430953"/>
    </source>
</evidence>
<gene>
    <name evidence="1" type="ORF">PUN28_017272</name>
</gene>
<accession>A0AAW2EL18</accession>